<feature type="region of interest" description="Disordered" evidence="1">
    <location>
        <begin position="15"/>
        <end position="88"/>
    </location>
</feature>
<accession>A0A9J5XGX6</accession>
<gene>
    <name evidence="2" type="ORF">H5410_047375</name>
</gene>
<feature type="compositionally biased region" description="Polar residues" evidence="1">
    <location>
        <begin position="163"/>
        <end position="183"/>
    </location>
</feature>
<reference evidence="2 3" key="1">
    <citation type="submission" date="2020-09" db="EMBL/GenBank/DDBJ databases">
        <title>De no assembly of potato wild relative species, Solanum commersonii.</title>
        <authorList>
            <person name="Cho K."/>
        </authorList>
    </citation>
    <scope>NUCLEOTIDE SEQUENCE [LARGE SCALE GENOMIC DNA]</scope>
    <source>
        <strain evidence="2">LZ3.2</strain>
        <tissue evidence="2">Leaf</tissue>
    </source>
</reference>
<keyword evidence="3" id="KW-1185">Reference proteome</keyword>
<evidence type="ECO:0000256" key="1">
    <source>
        <dbReference type="SAM" id="MobiDB-lite"/>
    </source>
</evidence>
<comment type="caution">
    <text evidence="2">The sequence shown here is derived from an EMBL/GenBank/DDBJ whole genome shotgun (WGS) entry which is preliminary data.</text>
</comment>
<dbReference type="AlphaFoldDB" id="A0A9J5XGX6"/>
<organism evidence="2 3">
    <name type="scientific">Solanum commersonii</name>
    <name type="common">Commerson's wild potato</name>
    <name type="synonym">Commerson's nightshade</name>
    <dbReference type="NCBI Taxonomy" id="4109"/>
    <lineage>
        <taxon>Eukaryota</taxon>
        <taxon>Viridiplantae</taxon>
        <taxon>Streptophyta</taxon>
        <taxon>Embryophyta</taxon>
        <taxon>Tracheophyta</taxon>
        <taxon>Spermatophyta</taxon>
        <taxon>Magnoliopsida</taxon>
        <taxon>eudicotyledons</taxon>
        <taxon>Gunneridae</taxon>
        <taxon>Pentapetalae</taxon>
        <taxon>asterids</taxon>
        <taxon>lamiids</taxon>
        <taxon>Solanales</taxon>
        <taxon>Solanaceae</taxon>
        <taxon>Solanoideae</taxon>
        <taxon>Solaneae</taxon>
        <taxon>Solanum</taxon>
    </lineage>
</organism>
<feature type="compositionally biased region" description="Basic and acidic residues" evidence="1">
    <location>
        <begin position="23"/>
        <end position="45"/>
    </location>
</feature>
<dbReference type="Proteomes" id="UP000824120">
    <property type="component" value="Chromosome 9"/>
</dbReference>
<protein>
    <submittedName>
        <fullName evidence="2">Uncharacterized protein</fullName>
    </submittedName>
</protein>
<name>A0A9J5XGX6_SOLCO</name>
<evidence type="ECO:0000313" key="3">
    <source>
        <dbReference type="Proteomes" id="UP000824120"/>
    </source>
</evidence>
<proteinExistence type="predicted"/>
<dbReference type="OrthoDB" id="1468745at2759"/>
<feature type="region of interest" description="Disordered" evidence="1">
    <location>
        <begin position="161"/>
        <end position="183"/>
    </location>
</feature>
<sequence>MVMWLKFNFLTLPKTGQRRGRKNPKEVNHQRDEDRTDMDDLKETTDSDCSTQVHNGPHDRTGQKGTQAGPKGAAQPNEPNSKSTSELEGGQTLRVTLNCLISPAQHRNLFRIGSGCRISQNDGTTDPQEHILSFITVVKGNNFSKAEIILSKHMLELGRCSPEEQTSSKSSMLTPSYSGSSVQASREKGSCCRWFKMIGMQRLLQRESKIRVEDNFFRSHDKMLKPVDRPWLDRQNGRDQGHTRLQNKEVVGASSSIHAIEYVLRLSEYGFNISPIQLVASMRNIKEARFSEPMTKDLGTQTWDVNSMEHTDINGGS</sequence>
<evidence type="ECO:0000313" key="2">
    <source>
        <dbReference type="EMBL" id="KAG5586941.1"/>
    </source>
</evidence>
<feature type="compositionally biased region" description="Polar residues" evidence="1">
    <location>
        <begin position="77"/>
        <end position="86"/>
    </location>
</feature>
<dbReference type="EMBL" id="JACXVP010000009">
    <property type="protein sequence ID" value="KAG5586941.1"/>
    <property type="molecule type" value="Genomic_DNA"/>
</dbReference>